<evidence type="ECO:0000313" key="1">
    <source>
        <dbReference type="EMBL" id="SEW03628.1"/>
    </source>
</evidence>
<proteinExistence type="predicted"/>
<organism evidence="1 2">
    <name type="scientific">Aliicoccus persicus</name>
    <dbReference type="NCBI Taxonomy" id="930138"/>
    <lineage>
        <taxon>Bacteria</taxon>
        <taxon>Bacillati</taxon>
        <taxon>Bacillota</taxon>
        <taxon>Bacilli</taxon>
        <taxon>Bacillales</taxon>
        <taxon>Staphylococcaceae</taxon>
        <taxon>Aliicoccus</taxon>
    </lineage>
</organism>
<dbReference type="Proteomes" id="UP000243605">
    <property type="component" value="Unassembled WGS sequence"/>
</dbReference>
<dbReference type="RefSeq" id="WP_180366247.1">
    <property type="nucleotide sequence ID" value="NZ_FOIT01000003.1"/>
</dbReference>
<dbReference type="EMBL" id="FOIT01000003">
    <property type="protein sequence ID" value="SEW03628.1"/>
    <property type="molecule type" value="Genomic_DNA"/>
</dbReference>
<accession>A0A662Z407</accession>
<keyword evidence="2" id="KW-1185">Reference proteome</keyword>
<name>A0A662Z407_9STAP</name>
<dbReference type="AlphaFoldDB" id="A0A662Z407"/>
<sequence>MYKLKKYNKKLVSKSSLISLVQQDDLTHFQKLFSEYDGGKPVLDLIWEETEPVGKEK</sequence>
<protein>
    <submittedName>
        <fullName evidence="1">Uncharacterized protein</fullName>
    </submittedName>
</protein>
<reference evidence="1 2" key="1">
    <citation type="submission" date="2016-10" db="EMBL/GenBank/DDBJ databases">
        <authorList>
            <person name="Varghese N."/>
            <person name="Submissions S."/>
        </authorList>
    </citation>
    <scope>NUCLEOTIDE SEQUENCE [LARGE SCALE GENOMIC DNA]</scope>
    <source>
        <strain evidence="1 2">IBRC-M10081</strain>
    </source>
</reference>
<evidence type="ECO:0000313" key="2">
    <source>
        <dbReference type="Proteomes" id="UP000243605"/>
    </source>
</evidence>
<gene>
    <name evidence="1" type="ORF">SAMN05192557_1368</name>
</gene>